<feature type="signal peptide" evidence="6">
    <location>
        <begin position="1"/>
        <end position="19"/>
    </location>
</feature>
<evidence type="ECO:0000256" key="2">
    <source>
        <dbReference type="ARBA" id="ARBA00022692"/>
    </source>
</evidence>
<evidence type="ECO:0000256" key="3">
    <source>
        <dbReference type="ARBA" id="ARBA00022989"/>
    </source>
</evidence>
<dbReference type="InterPro" id="IPR002523">
    <property type="entry name" value="MgTranspt_CorA/ZnTranspt_ZntB"/>
</dbReference>
<keyword evidence="8" id="KW-1185">Reference proteome</keyword>
<evidence type="ECO:0000256" key="1">
    <source>
        <dbReference type="ARBA" id="ARBA00004651"/>
    </source>
</evidence>
<evidence type="ECO:0000256" key="4">
    <source>
        <dbReference type="ARBA" id="ARBA00023136"/>
    </source>
</evidence>
<dbReference type="GO" id="GO:0015095">
    <property type="term" value="F:magnesium ion transmembrane transporter activity"/>
    <property type="evidence" value="ECO:0007669"/>
    <property type="project" value="TreeGrafter"/>
</dbReference>
<gene>
    <name evidence="7" type="ORF">K452DRAFT_213897</name>
</gene>
<dbReference type="Pfam" id="PF01544">
    <property type="entry name" value="CorA"/>
    <property type="match status" value="1"/>
</dbReference>
<dbReference type="Proteomes" id="UP000799438">
    <property type="component" value="Unassembled WGS sequence"/>
</dbReference>
<reference evidence="7" key="1">
    <citation type="journal article" date="2020" name="Stud. Mycol.">
        <title>101 Dothideomycetes genomes: a test case for predicting lifestyles and emergence of pathogens.</title>
        <authorList>
            <person name="Haridas S."/>
            <person name="Albert R."/>
            <person name="Binder M."/>
            <person name="Bloem J."/>
            <person name="Labutti K."/>
            <person name="Salamov A."/>
            <person name="Andreopoulos B."/>
            <person name="Baker S."/>
            <person name="Barry K."/>
            <person name="Bills G."/>
            <person name="Bluhm B."/>
            <person name="Cannon C."/>
            <person name="Castanera R."/>
            <person name="Culley D."/>
            <person name="Daum C."/>
            <person name="Ezra D."/>
            <person name="Gonzalez J."/>
            <person name="Henrissat B."/>
            <person name="Kuo A."/>
            <person name="Liang C."/>
            <person name="Lipzen A."/>
            <person name="Lutzoni F."/>
            <person name="Magnuson J."/>
            <person name="Mondo S."/>
            <person name="Nolan M."/>
            <person name="Ohm R."/>
            <person name="Pangilinan J."/>
            <person name="Park H.-J."/>
            <person name="Ramirez L."/>
            <person name="Alfaro M."/>
            <person name="Sun H."/>
            <person name="Tritt A."/>
            <person name="Yoshinaga Y."/>
            <person name="Zwiers L.-H."/>
            <person name="Turgeon B."/>
            <person name="Goodwin S."/>
            <person name="Spatafora J."/>
            <person name="Crous P."/>
            <person name="Grigoriev I."/>
        </authorList>
    </citation>
    <scope>NUCLEOTIDE SEQUENCE</scope>
    <source>
        <strain evidence="7">CBS 121167</strain>
    </source>
</reference>
<evidence type="ECO:0000256" key="6">
    <source>
        <dbReference type="SAM" id="SignalP"/>
    </source>
</evidence>
<evidence type="ECO:0000313" key="8">
    <source>
        <dbReference type="Proteomes" id="UP000799438"/>
    </source>
</evidence>
<name>A0A6A6AZS0_9PEZI</name>
<feature type="transmembrane region" description="Helical" evidence="5">
    <location>
        <begin position="194"/>
        <end position="217"/>
    </location>
</feature>
<dbReference type="GeneID" id="54293713"/>
<evidence type="ECO:0000313" key="7">
    <source>
        <dbReference type="EMBL" id="KAF2135961.1"/>
    </source>
</evidence>
<organism evidence="7 8">
    <name type="scientific">Aplosporella prunicola CBS 121167</name>
    <dbReference type="NCBI Taxonomy" id="1176127"/>
    <lineage>
        <taxon>Eukaryota</taxon>
        <taxon>Fungi</taxon>
        <taxon>Dikarya</taxon>
        <taxon>Ascomycota</taxon>
        <taxon>Pezizomycotina</taxon>
        <taxon>Dothideomycetes</taxon>
        <taxon>Dothideomycetes incertae sedis</taxon>
        <taxon>Botryosphaeriales</taxon>
        <taxon>Aplosporellaceae</taxon>
        <taxon>Aplosporella</taxon>
    </lineage>
</organism>
<dbReference type="Gene3D" id="1.20.58.340">
    <property type="entry name" value="Magnesium transport protein CorA, transmembrane region"/>
    <property type="match status" value="1"/>
</dbReference>
<dbReference type="RefSeq" id="XP_033391679.1">
    <property type="nucleotide sequence ID" value="XM_033536217.1"/>
</dbReference>
<keyword evidence="4 5" id="KW-0472">Membrane</keyword>
<accession>A0A6A6AZS0</accession>
<dbReference type="PANTHER" id="PTHR46494">
    <property type="entry name" value="CORA FAMILY METAL ION TRANSPORTER (EUROFUNG)"/>
    <property type="match status" value="1"/>
</dbReference>
<feature type="transmembrane region" description="Helical" evidence="5">
    <location>
        <begin position="237"/>
        <end position="254"/>
    </location>
</feature>
<dbReference type="PANTHER" id="PTHR46494:SF1">
    <property type="entry name" value="CORA FAMILY METAL ION TRANSPORTER (EUROFUNG)"/>
    <property type="match status" value="1"/>
</dbReference>
<evidence type="ECO:0008006" key="9">
    <source>
        <dbReference type="Google" id="ProtNLM"/>
    </source>
</evidence>
<keyword evidence="6" id="KW-0732">Signal</keyword>
<dbReference type="AlphaFoldDB" id="A0A6A6AZS0"/>
<dbReference type="GO" id="GO:0005886">
    <property type="term" value="C:plasma membrane"/>
    <property type="evidence" value="ECO:0007669"/>
    <property type="project" value="UniProtKB-SubCell"/>
</dbReference>
<sequence>YTWLQINLFVLWDWQQGVTLVLYLGDSTQLSNKLKGFATNNRHADPYAWHELLATEVEGLYNESVWQLRDLTRSIEKRRDRIQDQITGNTDFFHFHEVGRHIIHLNEALDVAVRTLEKTQRSQRLLKEYLHRSLQTLEEIEPMFEETKQGLENLDSDFKALLTRSKTLDDRLKNEINLAFNIVSQADNSVMKTIALVTLVFIPGTFLSSLFGMNFFSYSPPSDSSSGSTSISTASNFWIYWAITLPLTLFLLCAW</sequence>
<keyword evidence="3 5" id="KW-1133">Transmembrane helix</keyword>
<dbReference type="EMBL" id="ML995541">
    <property type="protein sequence ID" value="KAF2135961.1"/>
    <property type="molecule type" value="Genomic_DNA"/>
</dbReference>
<comment type="subcellular location">
    <subcellularLocation>
        <location evidence="1">Cell membrane</location>
        <topology evidence="1">Multi-pass membrane protein</topology>
    </subcellularLocation>
</comment>
<feature type="non-terminal residue" evidence="7">
    <location>
        <position position="255"/>
    </location>
</feature>
<dbReference type="SUPFAM" id="SSF144083">
    <property type="entry name" value="Magnesium transport protein CorA, transmembrane region"/>
    <property type="match status" value="1"/>
</dbReference>
<protein>
    <recommendedName>
        <fullName evidence="9">Magnesium transporter</fullName>
    </recommendedName>
</protein>
<feature type="chain" id="PRO_5025693261" description="Magnesium transporter" evidence="6">
    <location>
        <begin position="20"/>
        <end position="255"/>
    </location>
</feature>
<dbReference type="GO" id="GO:0050897">
    <property type="term" value="F:cobalt ion binding"/>
    <property type="evidence" value="ECO:0007669"/>
    <property type="project" value="TreeGrafter"/>
</dbReference>
<feature type="non-terminal residue" evidence="7">
    <location>
        <position position="1"/>
    </location>
</feature>
<keyword evidence="2 5" id="KW-0812">Transmembrane</keyword>
<dbReference type="GO" id="GO:0015087">
    <property type="term" value="F:cobalt ion transmembrane transporter activity"/>
    <property type="evidence" value="ECO:0007669"/>
    <property type="project" value="TreeGrafter"/>
</dbReference>
<evidence type="ECO:0000256" key="5">
    <source>
        <dbReference type="SAM" id="Phobius"/>
    </source>
</evidence>
<dbReference type="OrthoDB" id="2830640at2759"/>
<proteinExistence type="predicted"/>
<dbReference type="GO" id="GO:0000287">
    <property type="term" value="F:magnesium ion binding"/>
    <property type="evidence" value="ECO:0007669"/>
    <property type="project" value="TreeGrafter"/>
</dbReference>
<dbReference type="InterPro" id="IPR045863">
    <property type="entry name" value="CorA_TM1_TM2"/>
</dbReference>